<evidence type="ECO:0000259" key="11">
    <source>
        <dbReference type="Pfam" id="PF01408"/>
    </source>
</evidence>
<dbReference type="InterPro" id="IPR050984">
    <property type="entry name" value="Gfo/Idh/MocA_domain"/>
</dbReference>
<dbReference type="AlphaFoldDB" id="A0A915EM51"/>
<dbReference type="GO" id="GO:0047115">
    <property type="term" value="F:trans-1,2-dihydrobenzene-1,2-diol dehydrogenase activity"/>
    <property type="evidence" value="ECO:0007669"/>
    <property type="project" value="UniProtKB-EC"/>
</dbReference>
<dbReference type="Pfam" id="PF01408">
    <property type="entry name" value="GFO_IDH_MocA"/>
    <property type="match status" value="1"/>
</dbReference>
<accession>A0A915EM51</accession>
<evidence type="ECO:0000256" key="6">
    <source>
        <dbReference type="ARBA" id="ARBA00042926"/>
    </source>
</evidence>
<dbReference type="EC" id="1.1.1.179" evidence="4"/>
<evidence type="ECO:0000313" key="13">
    <source>
        <dbReference type="WBParaSite" id="jg7750.1"/>
    </source>
</evidence>
<evidence type="ECO:0000256" key="2">
    <source>
        <dbReference type="ARBA" id="ARBA00023002"/>
    </source>
</evidence>
<sequence>MAESKVLHWGILGCGRISNDFVRALKNCEHPNQVHAVATSDSKQRADKFVSDTFGLEDCKQIKGYGSYAELLNDPKIDVVYIGLLNHQHKQAVLDALDAEKHRSSKWFTKLSKKKKFLMEAYWTRFFPAWRDMPDLMQQIGEAETVLCDFGFEVTRVNKTELSWGGGFLLATGCYPIMCYWSSGDKKTDVWGSVTLEYSGNRVANLFYSGLSCTPCQCSVSGPEGHLKMPEYFWCPSKVVKEIKGSPSTTLQFPIAGAENLRNYIYPNSSGLCYEADHVYECLQQGKLESDVMSLKESILLAEIFDEIRQQIGCIIYKINKNKPN</sequence>
<dbReference type="EC" id="1.3.1.20" evidence="3"/>
<comment type="catalytic activity">
    <reaction evidence="10">
        <text>D-xylose + NADP(+) = D-xylono-1,5-lactone + NADPH + H(+)</text>
        <dbReference type="Rhea" id="RHEA:22000"/>
        <dbReference type="ChEBI" id="CHEBI:15378"/>
        <dbReference type="ChEBI" id="CHEBI:15867"/>
        <dbReference type="ChEBI" id="CHEBI:53455"/>
        <dbReference type="ChEBI" id="CHEBI:57783"/>
        <dbReference type="ChEBI" id="CHEBI:58349"/>
        <dbReference type="EC" id="1.1.1.179"/>
    </reaction>
</comment>
<evidence type="ECO:0000256" key="4">
    <source>
        <dbReference type="ARBA" id="ARBA00038984"/>
    </source>
</evidence>
<name>A0A915EM51_9BILA</name>
<dbReference type="GO" id="GO:0000166">
    <property type="term" value="F:nucleotide binding"/>
    <property type="evidence" value="ECO:0007669"/>
    <property type="project" value="InterPro"/>
</dbReference>
<protein>
    <recommendedName>
        <fullName evidence="5">Trans-1,2-dihydrobenzene-1,2-diol dehydrogenase</fullName>
        <ecNumber evidence="4">1.1.1.179</ecNumber>
        <ecNumber evidence="3">1.3.1.20</ecNumber>
    </recommendedName>
    <alternativeName>
        <fullName evidence="8">D-xylose 1-dehydrogenase</fullName>
    </alternativeName>
    <alternativeName>
        <fullName evidence="7">D-xylose-NADP dehydrogenase</fullName>
    </alternativeName>
    <alternativeName>
        <fullName evidence="6">Dimeric dihydrodiol dehydrogenase</fullName>
    </alternativeName>
</protein>
<evidence type="ECO:0000256" key="5">
    <source>
        <dbReference type="ARBA" id="ARBA00040603"/>
    </source>
</evidence>
<dbReference type="Gene3D" id="3.40.50.720">
    <property type="entry name" value="NAD(P)-binding Rossmann-like Domain"/>
    <property type="match status" value="1"/>
</dbReference>
<dbReference type="WBParaSite" id="jg7750.1">
    <property type="protein sequence ID" value="jg7750.1"/>
    <property type="gene ID" value="jg7750"/>
</dbReference>
<dbReference type="InterPro" id="IPR000683">
    <property type="entry name" value="Gfo/Idh/MocA-like_OxRdtase_N"/>
</dbReference>
<evidence type="ECO:0000256" key="1">
    <source>
        <dbReference type="ARBA" id="ARBA00010928"/>
    </source>
</evidence>
<feature type="domain" description="Gfo/Idh/MocA-like oxidoreductase N-terminal" evidence="11">
    <location>
        <begin position="8"/>
        <end position="102"/>
    </location>
</feature>
<evidence type="ECO:0000313" key="12">
    <source>
        <dbReference type="Proteomes" id="UP000887574"/>
    </source>
</evidence>
<evidence type="ECO:0000256" key="3">
    <source>
        <dbReference type="ARBA" id="ARBA00038853"/>
    </source>
</evidence>
<keyword evidence="12" id="KW-1185">Reference proteome</keyword>
<keyword evidence="2" id="KW-0560">Oxidoreductase</keyword>
<evidence type="ECO:0000256" key="9">
    <source>
        <dbReference type="ARBA" id="ARBA00047423"/>
    </source>
</evidence>
<evidence type="ECO:0000256" key="10">
    <source>
        <dbReference type="ARBA" id="ARBA00049233"/>
    </source>
</evidence>
<dbReference type="GO" id="GO:0047837">
    <property type="term" value="F:D-xylose 1-dehydrogenase (NADP+) activity"/>
    <property type="evidence" value="ECO:0007669"/>
    <property type="project" value="UniProtKB-EC"/>
</dbReference>
<dbReference type="SUPFAM" id="SSF55347">
    <property type="entry name" value="Glyceraldehyde-3-phosphate dehydrogenase-like, C-terminal domain"/>
    <property type="match status" value="1"/>
</dbReference>
<evidence type="ECO:0000256" key="8">
    <source>
        <dbReference type="ARBA" id="ARBA00043025"/>
    </source>
</evidence>
<proteinExistence type="inferred from homology"/>
<evidence type="ECO:0000256" key="7">
    <source>
        <dbReference type="ARBA" id="ARBA00042988"/>
    </source>
</evidence>
<comment type="catalytic activity">
    <reaction evidence="9">
        <text>(1R,2R)-1,2-dihydrobenzene-1,2-diol + NADP(+) = catechol + NADPH + H(+)</text>
        <dbReference type="Rhea" id="RHEA:16729"/>
        <dbReference type="ChEBI" id="CHEBI:10702"/>
        <dbReference type="ChEBI" id="CHEBI:15378"/>
        <dbReference type="ChEBI" id="CHEBI:18135"/>
        <dbReference type="ChEBI" id="CHEBI:57783"/>
        <dbReference type="ChEBI" id="CHEBI:58349"/>
        <dbReference type="EC" id="1.3.1.20"/>
    </reaction>
</comment>
<dbReference type="Proteomes" id="UP000887574">
    <property type="component" value="Unplaced"/>
</dbReference>
<reference evidence="13" key="1">
    <citation type="submission" date="2022-11" db="UniProtKB">
        <authorList>
            <consortium name="WormBaseParasite"/>
        </authorList>
    </citation>
    <scope>IDENTIFICATION</scope>
</reference>
<comment type="similarity">
    <text evidence="1">Belongs to the Gfo/Idh/MocA family.</text>
</comment>
<dbReference type="InterPro" id="IPR036291">
    <property type="entry name" value="NAD(P)-bd_dom_sf"/>
</dbReference>
<dbReference type="PANTHER" id="PTHR22604:SF105">
    <property type="entry name" value="TRANS-1,2-DIHYDROBENZENE-1,2-DIOL DEHYDROGENASE"/>
    <property type="match status" value="1"/>
</dbReference>
<dbReference type="PANTHER" id="PTHR22604">
    <property type="entry name" value="OXIDOREDUCTASES"/>
    <property type="match status" value="1"/>
</dbReference>
<dbReference type="SUPFAM" id="SSF51735">
    <property type="entry name" value="NAD(P)-binding Rossmann-fold domains"/>
    <property type="match status" value="1"/>
</dbReference>
<organism evidence="12 13">
    <name type="scientific">Ditylenchus dipsaci</name>
    <dbReference type="NCBI Taxonomy" id="166011"/>
    <lineage>
        <taxon>Eukaryota</taxon>
        <taxon>Metazoa</taxon>
        <taxon>Ecdysozoa</taxon>
        <taxon>Nematoda</taxon>
        <taxon>Chromadorea</taxon>
        <taxon>Rhabditida</taxon>
        <taxon>Tylenchina</taxon>
        <taxon>Tylenchomorpha</taxon>
        <taxon>Sphaerularioidea</taxon>
        <taxon>Anguinidae</taxon>
        <taxon>Anguininae</taxon>
        <taxon>Ditylenchus</taxon>
    </lineage>
</organism>
<dbReference type="Gene3D" id="3.30.360.10">
    <property type="entry name" value="Dihydrodipicolinate Reductase, domain 2"/>
    <property type="match status" value="1"/>
</dbReference>